<sequence>MTIFINNVLGLVVLTLACLFKLSITSLVPKPGNYGVSHKSEWPELLFKPKFEAVLAIQDPFAGSDPTQYSVFIQSPFEADVRVAPKYADDKDVWIYTTAGIDGIVYEIPKRGEWHPNRIDPGWTNLVGVEYKMAIQIIKQDMPGVLVEYKPTDSLPPNNIRINRVILYINPDGNVDRTPKVG</sequence>
<proteinExistence type="inferred from homology"/>
<dbReference type="PANTHER" id="PTHR33091:SF29">
    <property type="entry name" value="SUBTILISIN INHIBITOR 1"/>
    <property type="match status" value="1"/>
</dbReference>
<accession>A0ABP0TIU0</accession>
<comment type="similarity">
    <text evidence="1">Belongs to the protease inhibitor I13 (potato type I serine protease inhibitor) family.</text>
</comment>
<dbReference type="PANTHER" id="PTHR33091">
    <property type="entry name" value="PROTEIN, PUTATIVE, EXPRESSED-RELATED"/>
    <property type="match status" value="1"/>
</dbReference>
<reference evidence="5" key="1">
    <citation type="submission" date="2024-02" db="EMBL/GenBank/DDBJ databases">
        <authorList>
            <consortium name="ELIXIR-Norway"/>
            <consortium name="Elixir Norway"/>
        </authorList>
    </citation>
    <scope>NUCLEOTIDE SEQUENCE</scope>
</reference>
<evidence type="ECO:0000313" key="5">
    <source>
        <dbReference type="EMBL" id="CAK9197073.1"/>
    </source>
</evidence>
<protein>
    <submittedName>
        <fullName evidence="5">Uncharacterized protein</fullName>
    </submittedName>
</protein>
<feature type="chain" id="PRO_5045473996" evidence="4">
    <location>
        <begin position="26"/>
        <end position="182"/>
    </location>
</feature>
<keyword evidence="2" id="KW-0646">Protease inhibitor</keyword>
<dbReference type="InterPro" id="IPR036354">
    <property type="entry name" value="Prot_inh_pot1_sf"/>
</dbReference>
<name>A0ABP0TIU0_9BRYO</name>
<evidence type="ECO:0000256" key="3">
    <source>
        <dbReference type="ARBA" id="ARBA00022900"/>
    </source>
</evidence>
<evidence type="ECO:0000256" key="2">
    <source>
        <dbReference type="ARBA" id="ARBA00022690"/>
    </source>
</evidence>
<feature type="signal peptide" evidence="4">
    <location>
        <begin position="1"/>
        <end position="25"/>
    </location>
</feature>
<dbReference type="EMBL" id="OZ019903">
    <property type="protein sequence ID" value="CAK9197073.1"/>
    <property type="molecule type" value="Genomic_DNA"/>
</dbReference>
<dbReference type="Gene3D" id="3.30.10.10">
    <property type="entry name" value="Trypsin Inhibitor V, subunit A"/>
    <property type="match status" value="1"/>
</dbReference>
<organism evidence="5 6">
    <name type="scientific">Sphagnum troendelagicum</name>
    <dbReference type="NCBI Taxonomy" id="128251"/>
    <lineage>
        <taxon>Eukaryota</taxon>
        <taxon>Viridiplantae</taxon>
        <taxon>Streptophyta</taxon>
        <taxon>Embryophyta</taxon>
        <taxon>Bryophyta</taxon>
        <taxon>Sphagnophytina</taxon>
        <taxon>Sphagnopsida</taxon>
        <taxon>Sphagnales</taxon>
        <taxon>Sphagnaceae</taxon>
        <taxon>Sphagnum</taxon>
    </lineage>
</organism>
<gene>
    <name evidence="5" type="ORF">CSSPTR1EN2_LOCUS3792</name>
</gene>
<evidence type="ECO:0000313" key="6">
    <source>
        <dbReference type="Proteomes" id="UP001497512"/>
    </source>
</evidence>
<keyword evidence="6" id="KW-1185">Reference proteome</keyword>
<dbReference type="InterPro" id="IPR000864">
    <property type="entry name" value="Prot_inh_pot1"/>
</dbReference>
<dbReference type="Pfam" id="PF00280">
    <property type="entry name" value="potato_inhibit"/>
    <property type="match status" value="1"/>
</dbReference>
<dbReference type="Proteomes" id="UP001497512">
    <property type="component" value="Chromosome 11"/>
</dbReference>
<keyword evidence="4" id="KW-0732">Signal</keyword>
<evidence type="ECO:0000256" key="1">
    <source>
        <dbReference type="ARBA" id="ARBA00008210"/>
    </source>
</evidence>
<dbReference type="SUPFAM" id="SSF54654">
    <property type="entry name" value="CI-2 family of serine protease inhibitors"/>
    <property type="match status" value="1"/>
</dbReference>
<keyword evidence="3" id="KW-0722">Serine protease inhibitor</keyword>
<evidence type="ECO:0000256" key="4">
    <source>
        <dbReference type="SAM" id="SignalP"/>
    </source>
</evidence>